<dbReference type="InterPro" id="IPR024775">
    <property type="entry name" value="DinB-like"/>
</dbReference>
<dbReference type="AlphaFoldDB" id="A0A517ZVN9"/>
<name>A0A517ZVN9_9PLAN</name>
<gene>
    <name evidence="2" type="ORF">Mal52_50730</name>
</gene>
<dbReference type="Gene3D" id="1.20.120.450">
    <property type="entry name" value="dinb family like domain"/>
    <property type="match status" value="1"/>
</dbReference>
<dbReference type="Proteomes" id="UP000319383">
    <property type="component" value="Chromosome"/>
</dbReference>
<organism evidence="2 3">
    <name type="scientific">Symmachiella dynata</name>
    <dbReference type="NCBI Taxonomy" id="2527995"/>
    <lineage>
        <taxon>Bacteria</taxon>
        <taxon>Pseudomonadati</taxon>
        <taxon>Planctomycetota</taxon>
        <taxon>Planctomycetia</taxon>
        <taxon>Planctomycetales</taxon>
        <taxon>Planctomycetaceae</taxon>
        <taxon>Symmachiella</taxon>
    </lineage>
</organism>
<sequence length="163" mass="18156">MDSRAAIRQSIETADMIADAYLGDLEDSELFIRPVDGANHAAWQLGHLICSEHSLINGVRPGSMPDLPEGFLDKYSKETASIDDPAQFHTKDEYMRLRKEQRAGTLKVLDTLTDEDLDAPAPEKFRAHFPTVGSIMVLQGMHTTMHAGQWAVLRRKLGKPVTI</sequence>
<evidence type="ECO:0000259" key="1">
    <source>
        <dbReference type="Pfam" id="PF12867"/>
    </source>
</evidence>
<evidence type="ECO:0000313" key="2">
    <source>
        <dbReference type="EMBL" id="QDU46552.1"/>
    </source>
</evidence>
<proteinExistence type="predicted"/>
<keyword evidence="3" id="KW-1185">Reference proteome</keyword>
<dbReference type="KEGG" id="sdyn:Mal52_50730"/>
<dbReference type="EMBL" id="CP036276">
    <property type="protein sequence ID" value="QDU46552.1"/>
    <property type="molecule type" value="Genomic_DNA"/>
</dbReference>
<dbReference type="Pfam" id="PF12867">
    <property type="entry name" value="DinB_2"/>
    <property type="match status" value="1"/>
</dbReference>
<feature type="domain" description="DinB-like" evidence="1">
    <location>
        <begin position="16"/>
        <end position="149"/>
    </location>
</feature>
<dbReference type="InterPro" id="IPR034660">
    <property type="entry name" value="DinB/YfiT-like"/>
</dbReference>
<protein>
    <submittedName>
        <fullName evidence="2">DinB superfamily protein</fullName>
    </submittedName>
</protein>
<reference evidence="2 3" key="1">
    <citation type="submission" date="2019-02" db="EMBL/GenBank/DDBJ databases">
        <title>Deep-cultivation of Planctomycetes and their phenomic and genomic characterization uncovers novel biology.</title>
        <authorList>
            <person name="Wiegand S."/>
            <person name="Jogler M."/>
            <person name="Boedeker C."/>
            <person name="Pinto D."/>
            <person name="Vollmers J."/>
            <person name="Rivas-Marin E."/>
            <person name="Kohn T."/>
            <person name="Peeters S.H."/>
            <person name="Heuer A."/>
            <person name="Rast P."/>
            <person name="Oberbeckmann S."/>
            <person name="Bunk B."/>
            <person name="Jeske O."/>
            <person name="Meyerdierks A."/>
            <person name="Storesund J.E."/>
            <person name="Kallscheuer N."/>
            <person name="Luecker S."/>
            <person name="Lage O.M."/>
            <person name="Pohl T."/>
            <person name="Merkel B.J."/>
            <person name="Hornburger P."/>
            <person name="Mueller R.-W."/>
            <person name="Bruemmer F."/>
            <person name="Labrenz M."/>
            <person name="Spormann A.M."/>
            <person name="Op den Camp H."/>
            <person name="Overmann J."/>
            <person name="Amann R."/>
            <person name="Jetten M.S.M."/>
            <person name="Mascher T."/>
            <person name="Medema M.H."/>
            <person name="Devos D.P."/>
            <person name="Kaster A.-K."/>
            <person name="Ovreas L."/>
            <person name="Rohde M."/>
            <person name="Galperin M.Y."/>
            <person name="Jogler C."/>
        </authorList>
    </citation>
    <scope>NUCLEOTIDE SEQUENCE [LARGE SCALE GENOMIC DNA]</scope>
    <source>
        <strain evidence="2 3">Mal52</strain>
    </source>
</reference>
<accession>A0A517ZVN9</accession>
<dbReference type="SUPFAM" id="SSF109854">
    <property type="entry name" value="DinB/YfiT-like putative metalloenzymes"/>
    <property type="match status" value="1"/>
</dbReference>
<evidence type="ECO:0000313" key="3">
    <source>
        <dbReference type="Proteomes" id="UP000319383"/>
    </source>
</evidence>
<dbReference type="OrthoDB" id="267642at2"/>
<dbReference type="RefSeq" id="WP_145379052.1">
    <property type="nucleotide sequence ID" value="NZ_CAXBED010000501.1"/>
</dbReference>